<evidence type="ECO:0000313" key="1">
    <source>
        <dbReference type="EMBL" id="KAK9121626.1"/>
    </source>
</evidence>
<dbReference type="Proteomes" id="UP001420932">
    <property type="component" value="Unassembled WGS sequence"/>
</dbReference>
<evidence type="ECO:0000313" key="2">
    <source>
        <dbReference type="Proteomes" id="UP001420932"/>
    </source>
</evidence>
<dbReference type="EMBL" id="JBBNAF010000008">
    <property type="protein sequence ID" value="KAK9121626.1"/>
    <property type="molecule type" value="Genomic_DNA"/>
</dbReference>
<dbReference type="Gene3D" id="1.10.418.10">
    <property type="entry name" value="Calponin-like domain"/>
    <property type="match status" value="1"/>
</dbReference>
<gene>
    <name evidence="1" type="ORF">Syun_019243</name>
</gene>
<organism evidence="1 2">
    <name type="scientific">Stephania yunnanensis</name>
    <dbReference type="NCBI Taxonomy" id="152371"/>
    <lineage>
        <taxon>Eukaryota</taxon>
        <taxon>Viridiplantae</taxon>
        <taxon>Streptophyta</taxon>
        <taxon>Embryophyta</taxon>
        <taxon>Tracheophyta</taxon>
        <taxon>Spermatophyta</taxon>
        <taxon>Magnoliopsida</taxon>
        <taxon>Ranunculales</taxon>
        <taxon>Menispermaceae</taxon>
        <taxon>Menispermoideae</taxon>
        <taxon>Cissampelideae</taxon>
        <taxon>Stephania</taxon>
    </lineage>
</organism>
<reference evidence="1 2" key="1">
    <citation type="submission" date="2024-01" db="EMBL/GenBank/DDBJ databases">
        <title>Genome assemblies of Stephania.</title>
        <authorList>
            <person name="Yang L."/>
        </authorList>
    </citation>
    <scope>NUCLEOTIDE SEQUENCE [LARGE SCALE GENOMIC DNA]</scope>
    <source>
        <strain evidence="1">YNDBR</strain>
        <tissue evidence="1">Leaf</tissue>
    </source>
</reference>
<sequence>MVTSIGMMDAAYFVGRTEILAWINSTLHLNQSKVEESRWSQRIRNLSALETFRDTVAAAITELKTHMAAPTQPIPNSQRTAVALANNAVASFPNGIYATYSSRVLPMALLSPSSEITFPANYLPIPIIQQKLPITFLNSTSRVFHTLLLYIPLHLNTPKLISNIVLKDTRLNILDLKQYQRRKSWINA</sequence>
<keyword evidence="2" id="KW-1185">Reference proteome</keyword>
<dbReference type="AlphaFoldDB" id="A0AAP0ITS0"/>
<comment type="caution">
    <text evidence="1">The sequence shown here is derived from an EMBL/GenBank/DDBJ whole genome shotgun (WGS) entry which is preliminary data.</text>
</comment>
<name>A0AAP0ITS0_9MAGN</name>
<dbReference type="InterPro" id="IPR036872">
    <property type="entry name" value="CH_dom_sf"/>
</dbReference>
<protein>
    <submittedName>
        <fullName evidence="1">Uncharacterized protein</fullName>
    </submittedName>
</protein>
<proteinExistence type="predicted"/>
<accession>A0AAP0ITS0</accession>